<dbReference type="InterPro" id="IPR003774">
    <property type="entry name" value="AlgH-like"/>
</dbReference>
<comment type="caution">
    <text evidence="1">The sequence shown here is derived from an EMBL/GenBank/DDBJ whole genome shotgun (WGS) entry which is preliminary data.</text>
</comment>
<protein>
    <submittedName>
        <fullName evidence="1">YqgE/AlgH family protein</fullName>
    </submittedName>
</protein>
<name>A0ABV1RVK2_9BACT</name>
<dbReference type="RefSeq" id="WP_350412861.1">
    <property type="nucleotide sequence ID" value="NZ_JBEOKT010000010.1"/>
</dbReference>
<evidence type="ECO:0000313" key="2">
    <source>
        <dbReference type="Proteomes" id="UP001476807"/>
    </source>
</evidence>
<evidence type="ECO:0000313" key="1">
    <source>
        <dbReference type="EMBL" id="MER2998414.1"/>
    </source>
</evidence>
<dbReference type="EMBL" id="JBEOKT010000010">
    <property type="protein sequence ID" value="MER2998414.1"/>
    <property type="molecule type" value="Genomic_DNA"/>
</dbReference>
<accession>A0ABV1RVK2</accession>
<dbReference type="PANTHER" id="PTHR31984">
    <property type="entry name" value="TRANSPORTER, PUTATIVE (DUF179)-RELATED"/>
    <property type="match status" value="1"/>
</dbReference>
<proteinExistence type="predicted"/>
<organism evidence="1 2">
    <name type="scientific">Pontibacter populi</name>
    <dbReference type="NCBI Taxonomy" id="890055"/>
    <lineage>
        <taxon>Bacteria</taxon>
        <taxon>Pseudomonadati</taxon>
        <taxon>Bacteroidota</taxon>
        <taxon>Cytophagia</taxon>
        <taxon>Cytophagales</taxon>
        <taxon>Hymenobacteraceae</taxon>
        <taxon>Pontibacter</taxon>
    </lineage>
</organism>
<reference evidence="1 2" key="1">
    <citation type="submission" date="2024-06" db="EMBL/GenBank/DDBJ databases">
        <title>Pontibacter populi HYL7-15.</title>
        <authorList>
            <person name="Kim M.K."/>
        </authorList>
    </citation>
    <scope>NUCLEOTIDE SEQUENCE [LARGE SCALE GENOMIC DNA]</scope>
    <source>
        <strain evidence="1 2">HYL7-15</strain>
    </source>
</reference>
<dbReference type="Pfam" id="PF02622">
    <property type="entry name" value="DUF179"/>
    <property type="match status" value="1"/>
</dbReference>
<gene>
    <name evidence="1" type="ORF">ABS362_12730</name>
</gene>
<sequence length="191" mass="21569">MKKEEERLIKPQSGSILISEPYQGDPNFERSVVLLCNHNEAEGTFGLVLNKLSDMKLSDVVDIYNDAFDVTLGIGGPVQFNTLHYLHRLPDLPQAVKLGEDLYWGGDFEMLRTMIGSGLVTSADVRFFLGYSGWTAGQLQEEIDKNVWIVNNNAVNKLFNLEADTLWRSILRQMGGKYKVLSNYPVDPRLN</sequence>
<dbReference type="PANTHER" id="PTHR31984:SF17">
    <property type="entry name" value="TRANSCRIPTIONAL REGULATOR"/>
    <property type="match status" value="1"/>
</dbReference>
<dbReference type="Proteomes" id="UP001476807">
    <property type="component" value="Unassembled WGS sequence"/>
</dbReference>
<dbReference type="Gene3D" id="3.40.1740.10">
    <property type="entry name" value="VC0467-like"/>
    <property type="match status" value="1"/>
</dbReference>
<dbReference type="SUPFAM" id="SSF143456">
    <property type="entry name" value="VC0467-like"/>
    <property type="match status" value="1"/>
</dbReference>
<keyword evidence="2" id="KW-1185">Reference proteome</keyword>